<dbReference type="AlphaFoldDB" id="C5BVT8"/>
<dbReference type="RefSeq" id="WP_012725308.1">
    <property type="nucleotide sequence ID" value="NC_012669.1"/>
</dbReference>
<name>C5BVT8_BEUC1</name>
<evidence type="ECO:0000313" key="2">
    <source>
        <dbReference type="EMBL" id="ACQ78528.1"/>
    </source>
</evidence>
<dbReference type="EMBL" id="CP001618">
    <property type="protein sequence ID" value="ACQ78528.1"/>
    <property type="molecule type" value="Genomic_DNA"/>
</dbReference>
<accession>C5BVT8</accession>
<proteinExistence type="predicted"/>
<keyword evidence="3" id="KW-1185">Reference proteome</keyword>
<protein>
    <submittedName>
        <fullName evidence="2">Uncharacterized protein</fullName>
    </submittedName>
</protein>
<dbReference type="HOGENOM" id="CLU_2822434_0_0_11"/>
<dbReference type="OrthoDB" id="4555474at2"/>
<evidence type="ECO:0000256" key="1">
    <source>
        <dbReference type="SAM" id="MobiDB-lite"/>
    </source>
</evidence>
<feature type="region of interest" description="Disordered" evidence="1">
    <location>
        <begin position="18"/>
        <end position="47"/>
    </location>
</feature>
<gene>
    <name evidence="2" type="ordered locus">Bcav_0263</name>
</gene>
<evidence type="ECO:0000313" key="3">
    <source>
        <dbReference type="Proteomes" id="UP000007962"/>
    </source>
</evidence>
<reference evidence="2 3" key="1">
    <citation type="journal article" date="2009" name="Stand. Genomic Sci.">
        <title>Complete genome sequence of Beutenbergia cavernae type strain (HKI 0122).</title>
        <authorList>
            <person name="Land M."/>
            <person name="Pukall R."/>
            <person name="Abt B."/>
            <person name="Goker M."/>
            <person name="Rohde M."/>
            <person name="Glavina Del Rio T."/>
            <person name="Tice H."/>
            <person name="Copeland A."/>
            <person name="Cheng J.F."/>
            <person name="Lucas S."/>
            <person name="Chen F."/>
            <person name="Nolan M."/>
            <person name="Bruce D."/>
            <person name="Goodwin L."/>
            <person name="Pitluck S."/>
            <person name="Ivanova N."/>
            <person name="Mavromatis K."/>
            <person name="Ovchinnikova G."/>
            <person name="Pati A."/>
            <person name="Chen A."/>
            <person name="Palaniappan K."/>
            <person name="Hauser L."/>
            <person name="Chang Y.J."/>
            <person name="Jefferies C.C."/>
            <person name="Saunders E."/>
            <person name="Brettin T."/>
            <person name="Detter J.C."/>
            <person name="Han C."/>
            <person name="Chain P."/>
            <person name="Bristow J."/>
            <person name="Eisen J.A."/>
            <person name="Markowitz V."/>
            <person name="Hugenholtz P."/>
            <person name="Kyrpides N.C."/>
            <person name="Klenk H.P."/>
            <person name="Lapidus A."/>
        </authorList>
    </citation>
    <scope>NUCLEOTIDE SEQUENCE [LARGE SCALE GENOMIC DNA]</scope>
    <source>
        <strain evidence="3">ATCC BAA-8 / DSM 12333 / NBRC 16432</strain>
    </source>
</reference>
<dbReference type="STRING" id="471853.Bcav_0263"/>
<dbReference type="KEGG" id="bcv:Bcav_0263"/>
<sequence>MTTTRPDDVPESDYAEELAARQPGVDDPEVTASGEEPGEEWDADPVDVVEQKAEVDLGDDAPEEPA</sequence>
<feature type="compositionally biased region" description="Acidic residues" evidence="1">
    <location>
        <begin position="36"/>
        <end position="47"/>
    </location>
</feature>
<dbReference type="Proteomes" id="UP000007962">
    <property type="component" value="Chromosome"/>
</dbReference>
<organism evidence="2 3">
    <name type="scientific">Beutenbergia cavernae (strain ATCC BAA-8 / DSM 12333 / CCUG 43141 / JCM 11478 / NBRC 16432 / NCIMB 13614 / HKI 0122)</name>
    <dbReference type="NCBI Taxonomy" id="471853"/>
    <lineage>
        <taxon>Bacteria</taxon>
        <taxon>Bacillati</taxon>
        <taxon>Actinomycetota</taxon>
        <taxon>Actinomycetes</taxon>
        <taxon>Micrococcales</taxon>
        <taxon>Beutenbergiaceae</taxon>
        <taxon>Beutenbergia</taxon>
    </lineage>
</organism>